<name>A0ABP5LG95_9ACTN</name>
<dbReference type="NCBIfam" id="TIGR01726">
    <property type="entry name" value="HEQRo_perm_3TM"/>
    <property type="match status" value="1"/>
</dbReference>
<feature type="transmembrane region" description="Helical" evidence="7">
    <location>
        <begin position="134"/>
        <end position="156"/>
    </location>
</feature>
<dbReference type="PANTHER" id="PTHR30614:SF21">
    <property type="entry name" value="AMINO ACID ABC TRANSPORTER PERMEASE"/>
    <property type="match status" value="1"/>
</dbReference>
<keyword evidence="6 7" id="KW-0472">Membrane</keyword>
<dbReference type="Gene3D" id="1.10.3720.10">
    <property type="entry name" value="MetI-like"/>
    <property type="match status" value="1"/>
</dbReference>
<evidence type="ECO:0000256" key="5">
    <source>
        <dbReference type="ARBA" id="ARBA00022989"/>
    </source>
</evidence>
<feature type="transmembrane region" description="Helical" evidence="7">
    <location>
        <begin position="104"/>
        <end position="128"/>
    </location>
</feature>
<protein>
    <submittedName>
        <fullName evidence="9">Amino acid ABC transporter permease</fullName>
    </submittedName>
</protein>
<dbReference type="InterPro" id="IPR035906">
    <property type="entry name" value="MetI-like_sf"/>
</dbReference>
<gene>
    <name evidence="9" type="ORF">GCM10009844_23170</name>
</gene>
<dbReference type="Pfam" id="PF00528">
    <property type="entry name" value="BPD_transp_1"/>
    <property type="match status" value="1"/>
</dbReference>
<proteinExistence type="inferred from homology"/>
<comment type="caution">
    <text evidence="9">The sequence shown here is derived from an EMBL/GenBank/DDBJ whole genome shotgun (WGS) entry which is preliminary data.</text>
</comment>
<evidence type="ECO:0000256" key="4">
    <source>
        <dbReference type="ARBA" id="ARBA00022692"/>
    </source>
</evidence>
<keyword evidence="3" id="KW-1003">Cell membrane</keyword>
<reference evidence="10" key="1">
    <citation type="journal article" date="2019" name="Int. J. Syst. Evol. Microbiol.">
        <title>The Global Catalogue of Microorganisms (GCM) 10K type strain sequencing project: providing services to taxonomists for standard genome sequencing and annotation.</title>
        <authorList>
            <consortium name="The Broad Institute Genomics Platform"/>
            <consortium name="The Broad Institute Genome Sequencing Center for Infectious Disease"/>
            <person name="Wu L."/>
            <person name="Ma J."/>
        </authorList>
    </citation>
    <scope>NUCLEOTIDE SEQUENCE [LARGE SCALE GENOMIC DNA]</scope>
    <source>
        <strain evidence="10">JCM 16022</strain>
    </source>
</reference>
<dbReference type="CDD" id="cd06261">
    <property type="entry name" value="TM_PBP2"/>
    <property type="match status" value="1"/>
</dbReference>
<feature type="transmembrane region" description="Helical" evidence="7">
    <location>
        <begin position="237"/>
        <end position="259"/>
    </location>
</feature>
<dbReference type="Proteomes" id="UP001501771">
    <property type="component" value="Unassembled WGS sequence"/>
</dbReference>
<keyword evidence="4 7" id="KW-0812">Transmembrane</keyword>
<dbReference type="PANTHER" id="PTHR30614">
    <property type="entry name" value="MEMBRANE COMPONENT OF AMINO ACID ABC TRANSPORTER"/>
    <property type="match status" value="1"/>
</dbReference>
<keyword evidence="10" id="KW-1185">Reference proteome</keyword>
<dbReference type="PROSITE" id="PS50928">
    <property type="entry name" value="ABC_TM1"/>
    <property type="match status" value="1"/>
</dbReference>
<evidence type="ECO:0000313" key="9">
    <source>
        <dbReference type="EMBL" id="GAA2146705.1"/>
    </source>
</evidence>
<evidence type="ECO:0000256" key="7">
    <source>
        <dbReference type="RuleBase" id="RU363032"/>
    </source>
</evidence>
<keyword evidence="2 7" id="KW-0813">Transport</keyword>
<sequence>MSGNVLFDAPGPRTIARHRVYTGITLLAILGLVLLIVGKLNETGQLEYAKWEPFVTPDYVRVLLVDGLLKTLEMAFFAIIFAVVVGLALGVGKLSEHRWIRLPSFLVVEFFRAIPVLLLMIFIFYMLSVGDGPLSSFWCVVLALTLYNGSVLAEVFRAGVNAVPHGQVEAAYALGLRKTQVMTIIQLPQAVKIMLPAVVSQCVVALKDTTLGVYILAPGLTFISKQIYLQFFNQVPTAIVVAALFIACNLILTWIAHMLQRRLTGEKSAPAVPTGDGAGAGTF</sequence>
<feature type="domain" description="ABC transmembrane type-1" evidence="8">
    <location>
        <begin position="68"/>
        <end position="256"/>
    </location>
</feature>
<evidence type="ECO:0000259" key="8">
    <source>
        <dbReference type="PROSITE" id="PS50928"/>
    </source>
</evidence>
<feature type="transmembrane region" description="Helical" evidence="7">
    <location>
        <begin position="20"/>
        <end position="38"/>
    </location>
</feature>
<dbReference type="InterPro" id="IPR000515">
    <property type="entry name" value="MetI-like"/>
</dbReference>
<evidence type="ECO:0000256" key="1">
    <source>
        <dbReference type="ARBA" id="ARBA00004651"/>
    </source>
</evidence>
<evidence type="ECO:0000256" key="6">
    <source>
        <dbReference type="ARBA" id="ARBA00023136"/>
    </source>
</evidence>
<accession>A0ABP5LG95</accession>
<dbReference type="EMBL" id="BAAAQR010000006">
    <property type="protein sequence ID" value="GAA2146705.1"/>
    <property type="molecule type" value="Genomic_DNA"/>
</dbReference>
<comment type="similarity">
    <text evidence="7">Belongs to the binding-protein-dependent transport system permease family.</text>
</comment>
<organism evidence="9 10">
    <name type="scientific">Nocardioides koreensis</name>
    <dbReference type="NCBI Taxonomy" id="433651"/>
    <lineage>
        <taxon>Bacteria</taxon>
        <taxon>Bacillati</taxon>
        <taxon>Actinomycetota</taxon>
        <taxon>Actinomycetes</taxon>
        <taxon>Propionibacteriales</taxon>
        <taxon>Nocardioidaceae</taxon>
        <taxon>Nocardioides</taxon>
    </lineage>
</organism>
<comment type="subcellular location">
    <subcellularLocation>
        <location evidence="1 7">Cell membrane</location>
        <topology evidence="1 7">Multi-pass membrane protein</topology>
    </subcellularLocation>
</comment>
<evidence type="ECO:0000313" key="10">
    <source>
        <dbReference type="Proteomes" id="UP001501771"/>
    </source>
</evidence>
<evidence type="ECO:0000256" key="2">
    <source>
        <dbReference type="ARBA" id="ARBA00022448"/>
    </source>
</evidence>
<dbReference type="InterPro" id="IPR043429">
    <property type="entry name" value="ArtM/GltK/GlnP/TcyL/YhdX-like"/>
</dbReference>
<feature type="transmembrane region" description="Helical" evidence="7">
    <location>
        <begin position="74"/>
        <end position="92"/>
    </location>
</feature>
<dbReference type="SUPFAM" id="SSF161098">
    <property type="entry name" value="MetI-like"/>
    <property type="match status" value="1"/>
</dbReference>
<keyword evidence="5 7" id="KW-1133">Transmembrane helix</keyword>
<dbReference type="RefSeq" id="WP_344151842.1">
    <property type="nucleotide sequence ID" value="NZ_BAAAQR010000006.1"/>
</dbReference>
<dbReference type="InterPro" id="IPR010065">
    <property type="entry name" value="AA_ABC_transptr_permease_3TM"/>
</dbReference>
<evidence type="ECO:0000256" key="3">
    <source>
        <dbReference type="ARBA" id="ARBA00022475"/>
    </source>
</evidence>